<dbReference type="AlphaFoldDB" id="W2HEK0"/>
<proteinExistence type="predicted"/>
<reference evidence="1" key="1">
    <citation type="submission" date="2013-11" db="EMBL/GenBank/DDBJ databases">
        <title>The Genome Sequence of Phytophthora parasitica CJ02B3.</title>
        <authorList>
            <consortium name="The Broad Institute Genomics Platform"/>
            <person name="Russ C."/>
            <person name="Tyler B."/>
            <person name="Panabieres F."/>
            <person name="Shan W."/>
            <person name="Tripathy S."/>
            <person name="Grunwald N."/>
            <person name="Machado M."/>
            <person name="Johnson C.S."/>
            <person name="Arredondo F."/>
            <person name="Hong C."/>
            <person name="Coffey M."/>
            <person name="Young S.K."/>
            <person name="Zeng Q."/>
            <person name="Gargeya S."/>
            <person name="Fitzgerald M."/>
            <person name="Abouelleil A."/>
            <person name="Alvarado L."/>
            <person name="Chapman S.B."/>
            <person name="Gainer-Dewar J."/>
            <person name="Goldberg J."/>
            <person name="Griggs A."/>
            <person name="Gujja S."/>
            <person name="Hansen M."/>
            <person name="Howarth C."/>
            <person name="Imamovic A."/>
            <person name="Ireland A."/>
            <person name="Larimer J."/>
            <person name="McCowan C."/>
            <person name="Murphy C."/>
            <person name="Pearson M."/>
            <person name="Poon T.W."/>
            <person name="Priest M."/>
            <person name="Roberts A."/>
            <person name="Saif S."/>
            <person name="Shea T."/>
            <person name="Sykes S."/>
            <person name="Wortman J."/>
            <person name="Nusbaum C."/>
            <person name="Birren B."/>
        </authorList>
    </citation>
    <scope>NUCLEOTIDE SEQUENCE [LARGE SCALE GENOMIC DNA]</scope>
    <source>
        <strain evidence="1">CJ02B3</strain>
    </source>
</reference>
<feature type="non-terminal residue" evidence="1">
    <location>
        <position position="1"/>
    </location>
</feature>
<name>W2HEK0_PHYNI</name>
<sequence length="62" mass="6969">IRKGFSGDTSDTWSRAQAPCPLQRCLYQLRQALQVAVHPLFSVTCAPLFRATSELRSFAAYH</sequence>
<dbReference type="Proteomes" id="UP000053236">
    <property type="component" value="Unassembled WGS sequence"/>
</dbReference>
<accession>W2HEK0</accession>
<gene>
    <name evidence="1" type="ORF">L915_03170</name>
</gene>
<organism evidence="1">
    <name type="scientific">Phytophthora nicotianae</name>
    <name type="common">Potato buckeye rot agent</name>
    <name type="synonym">Phytophthora parasitica</name>
    <dbReference type="NCBI Taxonomy" id="4792"/>
    <lineage>
        <taxon>Eukaryota</taxon>
        <taxon>Sar</taxon>
        <taxon>Stramenopiles</taxon>
        <taxon>Oomycota</taxon>
        <taxon>Peronosporomycetes</taxon>
        <taxon>Peronosporales</taxon>
        <taxon>Peronosporaceae</taxon>
        <taxon>Phytophthora</taxon>
    </lineage>
</organism>
<dbReference type="EMBL" id="KI684854">
    <property type="protein sequence ID" value="ETK93683.1"/>
    <property type="molecule type" value="Genomic_DNA"/>
</dbReference>
<protein>
    <submittedName>
        <fullName evidence="1">Uncharacterized protein</fullName>
    </submittedName>
</protein>
<evidence type="ECO:0000313" key="1">
    <source>
        <dbReference type="EMBL" id="ETK93683.1"/>
    </source>
</evidence>